<accession>A0A3N9UMW6</accession>
<evidence type="ECO:0000313" key="2">
    <source>
        <dbReference type="EMBL" id="RQW76588.1"/>
    </source>
</evidence>
<keyword evidence="3" id="KW-1185">Reference proteome</keyword>
<reference evidence="2 3" key="1">
    <citation type="journal article" date="2013" name="J. Microbiol.">
        <title>Lysinibacillus chungkukjangi sp. nov., isolated from Chungkukjang, Korean fermented soybean food.</title>
        <authorList>
            <person name="Kim S.J."/>
            <person name="Jang Y.H."/>
            <person name="Hamada M."/>
            <person name="Ahn J.H."/>
            <person name="Weon H.Y."/>
            <person name="Suzuki K."/>
            <person name="Whang K.S."/>
            <person name="Kwon S.W."/>
        </authorList>
    </citation>
    <scope>NUCLEOTIDE SEQUENCE [LARGE SCALE GENOMIC DNA]</scope>
    <source>
        <strain evidence="2 3">MCCC 1A12701</strain>
    </source>
</reference>
<dbReference type="RefSeq" id="WP_124762568.1">
    <property type="nucleotide sequence ID" value="NZ_JAFBDY010000001.1"/>
</dbReference>
<dbReference type="InterPro" id="IPR012397">
    <property type="entry name" value="Pullulanase"/>
</dbReference>
<name>A0A3N9UMW6_9BACI</name>
<proteinExistence type="predicted"/>
<feature type="domain" description="NERD" evidence="1">
    <location>
        <begin position="158"/>
        <end position="258"/>
    </location>
</feature>
<protein>
    <submittedName>
        <fullName evidence="2">NERD domain-containing protein</fullName>
    </submittedName>
</protein>
<dbReference type="EMBL" id="RRCT01000001">
    <property type="protein sequence ID" value="RQW76588.1"/>
    <property type="molecule type" value="Genomic_DNA"/>
</dbReference>
<dbReference type="AlphaFoldDB" id="A0A3N9UMW6"/>
<comment type="caution">
    <text evidence="2">The sequence shown here is derived from an EMBL/GenBank/DDBJ whole genome shotgun (WGS) entry which is preliminary data.</text>
</comment>
<organism evidence="2 3">
    <name type="scientific">Lysinibacillus composti</name>
    <dbReference type="NCBI Taxonomy" id="720633"/>
    <lineage>
        <taxon>Bacteria</taxon>
        <taxon>Bacillati</taxon>
        <taxon>Bacillota</taxon>
        <taxon>Bacilli</taxon>
        <taxon>Bacillales</taxon>
        <taxon>Bacillaceae</taxon>
        <taxon>Lysinibacillus</taxon>
    </lineage>
</organism>
<dbReference type="Pfam" id="PF08378">
    <property type="entry name" value="NERD"/>
    <property type="match status" value="1"/>
</dbReference>
<dbReference type="PIRSF" id="PIRSF012560">
    <property type="entry name" value="Pullulanase"/>
    <property type="match status" value="1"/>
</dbReference>
<dbReference type="InterPro" id="IPR011528">
    <property type="entry name" value="NERD"/>
</dbReference>
<evidence type="ECO:0000313" key="3">
    <source>
        <dbReference type="Proteomes" id="UP000274033"/>
    </source>
</evidence>
<dbReference type="Proteomes" id="UP000274033">
    <property type="component" value="Unassembled WGS sequence"/>
</dbReference>
<dbReference type="OrthoDB" id="2433183at2"/>
<gene>
    <name evidence="2" type="ORF">EBB45_03290</name>
</gene>
<sequence length="328" mass="39222">MAQLIKLQDYISRYQVGLNRYPTQFVRVKKSQWERIKQQWELGKEIPKWEHIEEFEEEKSSKRFSFINKFLRRKPANEEDLEQVNVSDELISNDEDEANDEFDLLFEPNIVYHPQNLEDLKKMFLNQFFHFQIKWASSTLREKSYVDPKFLRDSFLRNVLQRLPDNYLVFYYPIVQVKKAPVELDIIILTPTDCLCITLVEYENQAVYLGNGERFWTKKVGKTDKKVLNPMIQLNRMESILSKLFSQGNIDMPIRKVLLSRNGFFDYPGTAFNVKFIDKREFPNWMQGLRRSPSPMKHMQIQAAQAILNHVQTTSYNRDIWNTEKKEQ</sequence>
<evidence type="ECO:0000259" key="1">
    <source>
        <dbReference type="Pfam" id="PF08378"/>
    </source>
</evidence>